<keyword evidence="1" id="KW-1133">Transmembrane helix</keyword>
<evidence type="ECO:0000256" key="1">
    <source>
        <dbReference type="SAM" id="Phobius"/>
    </source>
</evidence>
<gene>
    <name evidence="3" type="ORF">A2442_00535</name>
</gene>
<comment type="caution">
    <text evidence="3">The sequence shown here is derived from an EMBL/GenBank/DDBJ whole genome shotgun (WGS) entry which is preliminary data.</text>
</comment>
<evidence type="ECO:0000313" key="3">
    <source>
        <dbReference type="EMBL" id="OGD67245.1"/>
    </source>
</evidence>
<reference evidence="3 4" key="1">
    <citation type="journal article" date="2016" name="Nat. Commun.">
        <title>Thousands of microbial genomes shed light on interconnected biogeochemical processes in an aquifer system.</title>
        <authorList>
            <person name="Anantharaman K."/>
            <person name="Brown C.T."/>
            <person name="Hug L.A."/>
            <person name="Sharon I."/>
            <person name="Castelle C.J."/>
            <person name="Probst A.J."/>
            <person name="Thomas B.C."/>
            <person name="Singh A."/>
            <person name="Wilkins M.J."/>
            <person name="Karaoz U."/>
            <person name="Brodie E.L."/>
            <person name="Williams K.H."/>
            <person name="Hubbard S.S."/>
            <person name="Banfield J.F."/>
        </authorList>
    </citation>
    <scope>NUCLEOTIDE SEQUENCE [LARGE SCALE GENOMIC DNA]</scope>
</reference>
<feature type="transmembrane region" description="Helical" evidence="1">
    <location>
        <begin position="31"/>
        <end position="50"/>
    </location>
</feature>
<dbReference type="PANTHER" id="PTHR34322">
    <property type="entry name" value="TRANSPOSASE, Y1_TNP DOMAIN-CONTAINING"/>
    <property type="match status" value="1"/>
</dbReference>
<evidence type="ECO:0000259" key="2">
    <source>
        <dbReference type="SMART" id="SM01321"/>
    </source>
</evidence>
<dbReference type="Proteomes" id="UP000179003">
    <property type="component" value="Unassembled WGS sequence"/>
</dbReference>
<dbReference type="InterPro" id="IPR036515">
    <property type="entry name" value="Transposase_17_sf"/>
</dbReference>
<feature type="domain" description="Transposase IS200-like" evidence="2">
    <location>
        <begin position="7"/>
        <end position="154"/>
    </location>
</feature>
<dbReference type="AlphaFoldDB" id="A0A1F5EIP4"/>
<dbReference type="STRING" id="1797582.A2442_00535"/>
<dbReference type="EMBL" id="MFAE01000006">
    <property type="protein sequence ID" value="OGD67245.1"/>
    <property type="molecule type" value="Genomic_DNA"/>
</dbReference>
<keyword evidence="1" id="KW-0812">Transmembrane</keyword>
<organism evidence="3 4">
    <name type="scientific">Candidatus Campbellbacteria bacterium RIFOXYC2_FULL_35_25</name>
    <dbReference type="NCBI Taxonomy" id="1797582"/>
    <lineage>
        <taxon>Bacteria</taxon>
        <taxon>Candidatus Campbelliibacteriota</taxon>
    </lineage>
</organism>
<dbReference type="SUPFAM" id="SSF143422">
    <property type="entry name" value="Transposase IS200-like"/>
    <property type="match status" value="1"/>
</dbReference>
<proteinExistence type="predicted"/>
<keyword evidence="1" id="KW-0472">Membrane</keyword>
<dbReference type="PANTHER" id="PTHR34322:SF2">
    <property type="entry name" value="TRANSPOSASE IS200-LIKE DOMAIN-CONTAINING PROTEIN"/>
    <property type="match status" value="1"/>
</dbReference>
<name>A0A1F5EIP4_9BACT</name>
<dbReference type="Pfam" id="PF01797">
    <property type="entry name" value="Y1_Tnp"/>
    <property type="match status" value="1"/>
</dbReference>
<dbReference type="GO" id="GO:0006313">
    <property type="term" value="P:DNA transposition"/>
    <property type="evidence" value="ECO:0007669"/>
    <property type="project" value="InterPro"/>
</dbReference>
<dbReference type="GO" id="GO:0003677">
    <property type="term" value="F:DNA binding"/>
    <property type="evidence" value="ECO:0007669"/>
    <property type="project" value="InterPro"/>
</dbReference>
<dbReference type="InterPro" id="IPR002686">
    <property type="entry name" value="Transposase_17"/>
</dbReference>
<dbReference type="Gene3D" id="3.30.70.1290">
    <property type="entry name" value="Transposase IS200-like"/>
    <property type="match status" value="1"/>
</dbReference>
<evidence type="ECO:0000313" key="4">
    <source>
        <dbReference type="Proteomes" id="UP000179003"/>
    </source>
</evidence>
<sequence length="227" mass="27491">MRKVEISVGEYYHVYNRGNNKQNIFLDIRDYVRFLFLIIYFQSTFSFLNISRSVSFFVKRNFFYFKKDQLDLVIKNRYVELINFCLMPNHFHLTLRETKEGGISQYMHRIGTSFTKYHNKKYAKTGHLFQGTFKVVHIESNEQLLYLSAYIHRNPRGIKEWKNKEEKYPWSSFQDYVGESRWGNLLSYEIIKGQFDNNQEYKEFNNKSGTKDFGEDEEERDLVIDFE</sequence>
<accession>A0A1F5EIP4</accession>
<dbReference type="GO" id="GO:0004803">
    <property type="term" value="F:transposase activity"/>
    <property type="evidence" value="ECO:0007669"/>
    <property type="project" value="InterPro"/>
</dbReference>
<dbReference type="SMART" id="SM01321">
    <property type="entry name" value="Y1_Tnp"/>
    <property type="match status" value="1"/>
</dbReference>
<protein>
    <recommendedName>
        <fullName evidence="2">Transposase IS200-like domain-containing protein</fullName>
    </recommendedName>
</protein>